<comment type="caution">
    <text evidence="1">The sequence shown here is derived from an EMBL/GenBank/DDBJ whole genome shotgun (WGS) entry which is preliminary data.</text>
</comment>
<dbReference type="Proteomes" id="UP000031167">
    <property type="component" value="Unassembled WGS sequence"/>
</dbReference>
<dbReference type="EMBL" id="JWTA01000013">
    <property type="protein sequence ID" value="KIC62101.1"/>
    <property type="molecule type" value="Genomic_DNA"/>
</dbReference>
<dbReference type="AlphaFoldDB" id="A0A0B4D5W6"/>
<protein>
    <submittedName>
        <fullName evidence="1">Uncharacterized protein</fullName>
    </submittedName>
</protein>
<reference evidence="1 2" key="1">
    <citation type="submission" date="2014-12" db="EMBL/GenBank/DDBJ databases">
        <title>Genome sequencing of Chryseobacterium taiwanense TPW19.</title>
        <authorList>
            <person name="Tan P.W."/>
            <person name="Chan K.-G."/>
        </authorList>
    </citation>
    <scope>NUCLEOTIDE SEQUENCE [LARGE SCALE GENOMIC DNA]</scope>
    <source>
        <strain evidence="1 2">TPW19</strain>
    </source>
</reference>
<gene>
    <name evidence="1" type="ORF">RM51_13625</name>
</gene>
<keyword evidence="2" id="KW-1185">Reference proteome</keyword>
<dbReference type="OrthoDB" id="1264943at2"/>
<sequence>MKIYKFLIVLVFLFFYNCQKNISEINFINLYTTTITSVKCENLKKAPSVKNVILSDEENDKLLNNFSKLKPAPNGLNIDARVYGSIYDGSKKLDFCSGIGVIEINNKKYLVDKYLRDNLITLTQGKR</sequence>
<name>A0A0B4D5W6_9FLAO</name>
<dbReference type="RefSeq" id="WP_039370626.1">
    <property type="nucleotide sequence ID" value="NZ_JWTA01000013.1"/>
</dbReference>
<evidence type="ECO:0000313" key="1">
    <source>
        <dbReference type="EMBL" id="KIC62101.1"/>
    </source>
</evidence>
<proteinExistence type="predicted"/>
<evidence type="ECO:0000313" key="2">
    <source>
        <dbReference type="Proteomes" id="UP000031167"/>
    </source>
</evidence>
<organism evidence="1 2">
    <name type="scientific">Chryseobacterium taiwanense</name>
    <dbReference type="NCBI Taxonomy" id="363331"/>
    <lineage>
        <taxon>Bacteria</taxon>
        <taxon>Pseudomonadati</taxon>
        <taxon>Bacteroidota</taxon>
        <taxon>Flavobacteriia</taxon>
        <taxon>Flavobacteriales</taxon>
        <taxon>Weeksellaceae</taxon>
        <taxon>Chryseobacterium group</taxon>
        <taxon>Chryseobacterium</taxon>
    </lineage>
</organism>
<accession>A0A0B4D5W6</accession>
<dbReference type="STRING" id="363331.RM51_13625"/>